<gene>
    <name evidence="1" type="ORF">OFUS_LOCUS3131</name>
</gene>
<reference evidence="1" key="1">
    <citation type="submission" date="2022-03" db="EMBL/GenBank/DDBJ databases">
        <authorList>
            <person name="Martin C."/>
        </authorList>
    </citation>
    <scope>NUCLEOTIDE SEQUENCE</scope>
</reference>
<dbReference type="Proteomes" id="UP000749559">
    <property type="component" value="Unassembled WGS sequence"/>
</dbReference>
<evidence type="ECO:0000313" key="1">
    <source>
        <dbReference type="EMBL" id="CAH1775888.1"/>
    </source>
</evidence>
<dbReference type="InterPro" id="IPR050145">
    <property type="entry name" value="Centrin_CML-like"/>
</dbReference>
<sequence length="215" mass="24872">MPGKKKLKKKKSSKSKSKEGHDPVAPEYLDAPVKPGQRLVELLTTHKVEEKELHGFKVTTKVLEQLTPQEIRDLKIVFDTFDGNSDGYLNVVEFRKAFKVLGFRINKKVAKQMVTDVDLRKKGAIEFNEFLEFVIERQMDSRDVKAEIMQGFDMFDYDKQSKISMDNLKQACRETGVKFSIQELEEMMEEADANGDSFIDPAEFERVMLQTNLFY</sequence>
<name>A0A8J1XQL0_OWEFU</name>
<accession>A0A8J1XQL0</accession>
<evidence type="ECO:0000313" key="2">
    <source>
        <dbReference type="Proteomes" id="UP000749559"/>
    </source>
</evidence>
<dbReference type="InterPro" id="IPR011992">
    <property type="entry name" value="EF-hand-dom_pair"/>
</dbReference>
<dbReference type="GO" id="GO:0005509">
    <property type="term" value="F:calcium ion binding"/>
    <property type="evidence" value="ECO:0007669"/>
    <property type="project" value="InterPro"/>
</dbReference>
<dbReference type="SMART" id="SM00054">
    <property type="entry name" value="EFh"/>
    <property type="match status" value="4"/>
</dbReference>
<dbReference type="FunFam" id="1.10.238.10:FF:000001">
    <property type="entry name" value="Calmodulin 1"/>
    <property type="match status" value="1"/>
</dbReference>
<dbReference type="CDD" id="cd00051">
    <property type="entry name" value="EFh"/>
    <property type="match status" value="2"/>
</dbReference>
<protein>
    <submittedName>
        <fullName evidence="1">Uncharacterized protein</fullName>
    </submittedName>
</protein>
<proteinExistence type="predicted"/>
<dbReference type="OrthoDB" id="343296at2759"/>
<dbReference type="EMBL" id="CAIIXF020000001">
    <property type="protein sequence ID" value="CAH1775888.1"/>
    <property type="molecule type" value="Genomic_DNA"/>
</dbReference>
<dbReference type="Pfam" id="PF13499">
    <property type="entry name" value="EF-hand_7"/>
    <property type="match status" value="2"/>
</dbReference>
<keyword evidence="2" id="KW-1185">Reference proteome</keyword>
<organism evidence="1 2">
    <name type="scientific">Owenia fusiformis</name>
    <name type="common">Polychaete worm</name>
    <dbReference type="NCBI Taxonomy" id="6347"/>
    <lineage>
        <taxon>Eukaryota</taxon>
        <taxon>Metazoa</taxon>
        <taxon>Spiralia</taxon>
        <taxon>Lophotrochozoa</taxon>
        <taxon>Annelida</taxon>
        <taxon>Polychaeta</taxon>
        <taxon>Sedentaria</taxon>
        <taxon>Canalipalpata</taxon>
        <taxon>Sabellida</taxon>
        <taxon>Oweniida</taxon>
        <taxon>Oweniidae</taxon>
        <taxon>Owenia</taxon>
    </lineage>
</organism>
<dbReference type="Gene3D" id="1.10.238.10">
    <property type="entry name" value="EF-hand"/>
    <property type="match status" value="2"/>
</dbReference>
<dbReference type="PANTHER" id="PTHR23050">
    <property type="entry name" value="CALCIUM BINDING PROTEIN"/>
    <property type="match status" value="1"/>
</dbReference>
<comment type="caution">
    <text evidence="1">The sequence shown here is derived from an EMBL/GenBank/DDBJ whole genome shotgun (WGS) entry which is preliminary data.</text>
</comment>
<dbReference type="InterPro" id="IPR002048">
    <property type="entry name" value="EF_hand_dom"/>
</dbReference>
<dbReference type="PROSITE" id="PS50222">
    <property type="entry name" value="EF_HAND_2"/>
    <property type="match status" value="4"/>
</dbReference>
<dbReference type="SUPFAM" id="SSF47473">
    <property type="entry name" value="EF-hand"/>
    <property type="match status" value="1"/>
</dbReference>
<dbReference type="InterPro" id="IPR018247">
    <property type="entry name" value="EF_Hand_1_Ca_BS"/>
</dbReference>
<dbReference type="AlphaFoldDB" id="A0A8J1XQL0"/>
<dbReference type="PROSITE" id="PS00018">
    <property type="entry name" value="EF_HAND_1"/>
    <property type="match status" value="1"/>
</dbReference>